<gene>
    <name evidence="3" type="ORF">CYLTODRAFT_328727</name>
</gene>
<dbReference type="Pfam" id="PF18758">
    <property type="entry name" value="KDZ"/>
    <property type="match status" value="1"/>
</dbReference>
<dbReference type="InterPro" id="IPR041457">
    <property type="entry name" value="CxC2_KDZ-assoc"/>
</dbReference>
<feature type="region of interest" description="Disordered" evidence="1">
    <location>
        <begin position="789"/>
        <end position="813"/>
    </location>
</feature>
<dbReference type="Pfam" id="PF18803">
    <property type="entry name" value="CxC2"/>
    <property type="match status" value="1"/>
</dbReference>
<sequence length="919" mass="104915">LYRCESCGTFVECRNCCLKRHAQSPLHSIHEWTGAAWKRVRLFDMGLEVQLLHSGRVCPRQAGYTNITVLHTNGIHCVRTGWCGCHRARGATQWQQLMRVGWYPLSWAAPETVATFRCLRRFRLLNVVGNINIRDYLTTLERTTNPWAVDWIPDQYKNFGCMVQQFFFLLRIKRSGVVHIPRPLATAEQGSLAVKCWACPRPGVNLPDGWESVQENIAFKYNLFLGLDANFRMESKVRRKAENKDYTVLGDGLGVFAPLYGDDGYEEHVKKYVSEQDVSQCASFAALMQRDTRFSRGLRATGIAACLCTRHENVRANGLADLLKGERYSSMDYIWWGAIVNSQGPKIIVSYNVGCQWKIHLFDRMAEMPDYMKAGADEKNIVVSLPVWHAGGHKDGCEAMETLRNKWGAGMTEGEAVERIWALLNQRAYATREMHADTRHAALEDHFDRHNFEMNLRLVVLLDKRLAVALEEHDKQNESFKDVSDGVSTEVRSVWLEDIRKWHALEKVPRKDKGMDNPFESPWVDEKDIQQEMERLEQEERASVAQDANSKRVTTTASFVKLLLQLEKTQLRIRSLIAAKGQAANRDIDKKISDARASLANRLPYARRLQARFMPLSVVLMEEEERKAAADARKSGRPRVPTPDEQVKLWLPSDIPHGTCLSYPTILFITEAGLRRLDCSSELDTVRQLLYSQGHLISYRDRFVTGQKKGTRSRTLIQDVTDRLNAAVLRFNTACTALIGLTDEKSARPYRVLVKDNLRTKDIFDFKGKAAERLSKVLNSRIRKRIRGRNVGADPVGESAQGDPAAVASADANEAGRESRRVMNWIWTAKGAPDLDEESFLYDAVRVEWCKAYARKQRWSEEVVLVNEERRRVIESIRAERDEWKAREDATTGGRAAYAHRQVMARDALMAQFQQAFES</sequence>
<accession>A0A0D7ASN3</accession>
<feature type="non-terminal residue" evidence="3">
    <location>
        <position position="1"/>
    </location>
</feature>
<dbReference type="AlphaFoldDB" id="A0A0D7ASN3"/>
<evidence type="ECO:0000313" key="3">
    <source>
        <dbReference type="EMBL" id="KIY61212.1"/>
    </source>
</evidence>
<feature type="domain" description="CxC2-like cysteine cluster KDZ transposase-associated" evidence="2">
    <location>
        <begin position="43"/>
        <end position="145"/>
    </location>
</feature>
<dbReference type="Proteomes" id="UP000054007">
    <property type="component" value="Unassembled WGS sequence"/>
</dbReference>
<evidence type="ECO:0000256" key="1">
    <source>
        <dbReference type="SAM" id="MobiDB-lite"/>
    </source>
</evidence>
<evidence type="ECO:0000259" key="2">
    <source>
        <dbReference type="Pfam" id="PF18803"/>
    </source>
</evidence>
<organism evidence="3 4">
    <name type="scientific">Cylindrobasidium torrendii FP15055 ss-10</name>
    <dbReference type="NCBI Taxonomy" id="1314674"/>
    <lineage>
        <taxon>Eukaryota</taxon>
        <taxon>Fungi</taxon>
        <taxon>Dikarya</taxon>
        <taxon>Basidiomycota</taxon>
        <taxon>Agaricomycotina</taxon>
        <taxon>Agaricomycetes</taxon>
        <taxon>Agaricomycetidae</taxon>
        <taxon>Agaricales</taxon>
        <taxon>Marasmiineae</taxon>
        <taxon>Physalacriaceae</taxon>
        <taxon>Cylindrobasidium</taxon>
    </lineage>
</organism>
<feature type="non-terminal residue" evidence="3">
    <location>
        <position position="919"/>
    </location>
</feature>
<reference evidence="3 4" key="1">
    <citation type="journal article" date="2015" name="Fungal Genet. Biol.">
        <title>Evolution of novel wood decay mechanisms in Agaricales revealed by the genome sequences of Fistulina hepatica and Cylindrobasidium torrendii.</title>
        <authorList>
            <person name="Floudas D."/>
            <person name="Held B.W."/>
            <person name="Riley R."/>
            <person name="Nagy L.G."/>
            <person name="Koehler G."/>
            <person name="Ransdell A.S."/>
            <person name="Younus H."/>
            <person name="Chow J."/>
            <person name="Chiniquy J."/>
            <person name="Lipzen A."/>
            <person name="Tritt A."/>
            <person name="Sun H."/>
            <person name="Haridas S."/>
            <person name="LaButti K."/>
            <person name="Ohm R.A."/>
            <person name="Kues U."/>
            <person name="Blanchette R.A."/>
            <person name="Grigoriev I.V."/>
            <person name="Minto R.E."/>
            <person name="Hibbett D.S."/>
        </authorList>
    </citation>
    <scope>NUCLEOTIDE SEQUENCE [LARGE SCALE GENOMIC DNA]</scope>
    <source>
        <strain evidence="3 4">FP15055 ss-10</strain>
    </source>
</reference>
<dbReference type="OrthoDB" id="2804062at2759"/>
<keyword evidence="4" id="KW-1185">Reference proteome</keyword>
<dbReference type="EMBL" id="KN881011">
    <property type="protein sequence ID" value="KIY61212.1"/>
    <property type="molecule type" value="Genomic_DNA"/>
</dbReference>
<dbReference type="InterPro" id="IPR040521">
    <property type="entry name" value="KDZ"/>
</dbReference>
<protein>
    <recommendedName>
        <fullName evidence="2">CxC2-like cysteine cluster KDZ transposase-associated domain-containing protein</fullName>
    </recommendedName>
</protein>
<name>A0A0D7ASN3_9AGAR</name>
<evidence type="ECO:0000313" key="4">
    <source>
        <dbReference type="Proteomes" id="UP000054007"/>
    </source>
</evidence>
<proteinExistence type="predicted"/>